<dbReference type="AlphaFoldDB" id="A0AA87SWI2"/>
<accession>A0AA87SWI2</accession>
<proteinExistence type="predicted"/>
<name>A0AA87SWI2_9LEPT</name>
<organism evidence="1 2">
    <name type="scientific">Leptospira mayottensis 200901122</name>
    <dbReference type="NCBI Taxonomy" id="1193010"/>
    <lineage>
        <taxon>Bacteria</taxon>
        <taxon>Pseudomonadati</taxon>
        <taxon>Spirochaetota</taxon>
        <taxon>Spirochaetia</taxon>
        <taxon>Leptospirales</taxon>
        <taxon>Leptospiraceae</taxon>
        <taxon>Leptospira</taxon>
    </lineage>
</organism>
<reference evidence="1 2" key="1">
    <citation type="journal article" date="2014" name="Int. J. Syst. Evol. Microbiol.">
        <title>Leptospira mayottensis sp. nov., a pathogenic species of the genus Leptospira isolated from humans.</title>
        <authorList>
            <person name="Bourhy P."/>
            <person name="Collet L."/>
            <person name="Brisse S."/>
            <person name="Picardeau M."/>
        </authorList>
    </citation>
    <scope>NUCLEOTIDE SEQUENCE [LARGE SCALE GENOMIC DNA]</scope>
    <source>
        <strain evidence="1 2">200901122</strain>
    </source>
</reference>
<dbReference type="Proteomes" id="UP000001343">
    <property type="component" value="Unassembled WGS sequence"/>
</dbReference>
<sequence length="48" mass="5725">MGLPQKIPFLTTVISITFYDLREISVDRILLTPNQRFSYSFRKDKLDF</sequence>
<evidence type="ECO:0000313" key="1">
    <source>
        <dbReference type="EMBL" id="EKS00124.1"/>
    </source>
</evidence>
<evidence type="ECO:0000313" key="2">
    <source>
        <dbReference type="Proteomes" id="UP000001343"/>
    </source>
</evidence>
<comment type="caution">
    <text evidence="1">The sequence shown here is derived from an EMBL/GenBank/DDBJ whole genome shotgun (WGS) entry which is preliminary data.</text>
</comment>
<protein>
    <submittedName>
        <fullName evidence="1">Uncharacterized protein</fullName>
    </submittedName>
</protein>
<dbReference type="EMBL" id="AKWM02000040">
    <property type="protein sequence ID" value="EKS00124.1"/>
    <property type="molecule type" value="Genomic_DNA"/>
</dbReference>
<gene>
    <name evidence="1" type="ORF">LEP1GSC125_3527</name>
</gene>